<sequence length="476" mass="54336">MRIVCIGAAPTSLGAAYRLNELIGERNKEAATTEIIILEKESIAGGLSGTVEKDGFCWDLGVHITYHEGQPYYEKAVRWAVEEWNQVTRNAMVDINYLYGEKGLHLVPYPAQFAVPLFPQKEKESCLRELKDRYERIQDSNKAPPANFSEWVDDQFGPTILRAFFEPYTRKVWSVEAKQMNHVWVGLRVAKLPQEKLEELCALDPEQIKNVDFGWGGNAKFCYPKKGGMGSVWKSMAAKLPNEWFRYNSKVVNVDHVAKTVIYENEVGERREEAYDVLLSTGPIDQLIRDTKLTTPINVACNKVIVVGVGLRKPIPPTLANFTWLYFPDETVPFFRLNIHSSFGDVTPDNDKYWSIMCESSRAIDDTCSEEEIRERVLEGLVRKSIIVMENVVSLWSITLPYGYPIPTIERDAELTRAHSELEKHSIFSRGRFGGWKYEVSNQDHCFIQGKEIVDRALFGVQEKMYKTGIIDSKQG</sequence>
<dbReference type="PANTHER" id="PTHR21197">
    <property type="entry name" value="UDP-GALACTOPYRANOSE MUTASE"/>
    <property type="match status" value="1"/>
</dbReference>
<dbReference type="PANTHER" id="PTHR21197:SF0">
    <property type="entry name" value="UDP-GALACTOPYRANOSE MUTASE"/>
    <property type="match status" value="1"/>
</dbReference>
<dbReference type="Pfam" id="PF01593">
    <property type="entry name" value="Amino_oxidase"/>
    <property type="match status" value="1"/>
</dbReference>
<dbReference type="Proteomes" id="UP001432322">
    <property type="component" value="Unassembled WGS sequence"/>
</dbReference>
<accession>A0AAV5V1L9</accession>
<organism evidence="2 3">
    <name type="scientific">Pristionchus fissidentatus</name>
    <dbReference type="NCBI Taxonomy" id="1538716"/>
    <lineage>
        <taxon>Eukaryota</taxon>
        <taxon>Metazoa</taxon>
        <taxon>Ecdysozoa</taxon>
        <taxon>Nematoda</taxon>
        <taxon>Chromadorea</taxon>
        <taxon>Rhabditida</taxon>
        <taxon>Rhabditina</taxon>
        <taxon>Diplogasteromorpha</taxon>
        <taxon>Diplogasteroidea</taxon>
        <taxon>Neodiplogasteridae</taxon>
        <taxon>Pristionchus</taxon>
    </lineage>
</organism>
<name>A0AAV5V1L9_9BILA</name>
<dbReference type="InterPro" id="IPR036188">
    <property type="entry name" value="FAD/NAD-bd_sf"/>
</dbReference>
<gene>
    <name evidence="2" type="ORF">PFISCL1PPCAC_2997</name>
</gene>
<reference evidence="2" key="1">
    <citation type="submission" date="2023-10" db="EMBL/GenBank/DDBJ databases">
        <title>Genome assembly of Pristionchus species.</title>
        <authorList>
            <person name="Yoshida K."/>
            <person name="Sommer R.J."/>
        </authorList>
    </citation>
    <scope>NUCLEOTIDE SEQUENCE</scope>
    <source>
        <strain evidence="2">RS5133</strain>
    </source>
</reference>
<evidence type="ECO:0000313" key="3">
    <source>
        <dbReference type="Proteomes" id="UP001432322"/>
    </source>
</evidence>
<dbReference type="Gene3D" id="3.50.50.60">
    <property type="entry name" value="FAD/NAD(P)-binding domain"/>
    <property type="match status" value="1"/>
</dbReference>
<dbReference type="AlphaFoldDB" id="A0AAV5V1L9"/>
<evidence type="ECO:0000259" key="1">
    <source>
        <dbReference type="Pfam" id="PF01593"/>
    </source>
</evidence>
<dbReference type="EMBL" id="BTSY01000001">
    <property type="protein sequence ID" value="GMT11700.1"/>
    <property type="molecule type" value="Genomic_DNA"/>
</dbReference>
<keyword evidence="3" id="KW-1185">Reference proteome</keyword>
<dbReference type="GO" id="GO:0008767">
    <property type="term" value="F:UDP-galactopyranose mutase activity"/>
    <property type="evidence" value="ECO:0007669"/>
    <property type="project" value="TreeGrafter"/>
</dbReference>
<evidence type="ECO:0000313" key="2">
    <source>
        <dbReference type="EMBL" id="GMT11700.1"/>
    </source>
</evidence>
<feature type="domain" description="Amine oxidase" evidence="1">
    <location>
        <begin position="15"/>
        <end position="288"/>
    </location>
</feature>
<protein>
    <recommendedName>
        <fullName evidence="1">Amine oxidase domain-containing protein</fullName>
    </recommendedName>
</protein>
<dbReference type="GO" id="GO:0016491">
    <property type="term" value="F:oxidoreductase activity"/>
    <property type="evidence" value="ECO:0007669"/>
    <property type="project" value="InterPro"/>
</dbReference>
<proteinExistence type="predicted"/>
<dbReference type="SUPFAM" id="SSF51905">
    <property type="entry name" value="FAD/NAD(P)-binding domain"/>
    <property type="match status" value="1"/>
</dbReference>
<dbReference type="InterPro" id="IPR002937">
    <property type="entry name" value="Amino_oxidase"/>
</dbReference>
<dbReference type="GO" id="GO:0050660">
    <property type="term" value="F:flavin adenine dinucleotide binding"/>
    <property type="evidence" value="ECO:0007669"/>
    <property type="project" value="TreeGrafter"/>
</dbReference>
<dbReference type="GO" id="GO:0005829">
    <property type="term" value="C:cytosol"/>
    <property type="evidence" value="ECO:0007669"/>
    <property type="project" value="TreeGrafter"/>
</dbReference>
<comment type="caution">
    <text evidence="2">The sequence shown here is derived from an EMBL/GenBank/DDBJ whole genome shotgun (WGS) entry which is preliminary data.</text>
</comment>